<dbReference type="InterPro" id="IPR005829">
    <property type="entry name" value="Sugar_transporter_CS"/>
</dbReference>
<dbReference type="InterPro" id="IPR013087">
    <property type="entry name" value="Znf_C2H2_type"/>
</dbReference>
<protein>
    <recommendedName>
        <fullName evidence="15">Major facilitator superfamily (MFS) profile domain-containing protein</fullName>
    </recommendedName>
</protein>
<feature type="transmembrane region" description="Helical" evidence="10">
    <location>
        <begin position="477"/>
        <end position="496"/>
    </location>
</feature>
<feature type="domain" description="SWIM-type" evidence="12">
    <location>
        <begin position="154"/>
        <end position="208"/>
    </location>
</feature>
<dbReference type="GO" id="GO:0005886">
    <property type="term" value="C:plasma membrane"/>
    <property type="evidence" value="ECO:0007669"/>
    <property type="project" value="UniProtKB-SubCell"/>
</dbReference>
<comment type="caution">
    <text evidence="13">The sequence shown here is derived from an EMBL/GenBank/DDBJ whole genome shotgun (WGS) entry which is preliminary data.</text>
</comment>
<dbReference type="InterPro" id="IPR007527">
    <property type="entry name" value="Znf_SWIM"/>
</dbReference>
<dbReference type="InterPro" id="IPR005828">
    <property type="entry name" value="MFS_sugar_transport-like"/>
</dbReference>
<dbReference type="InterPro" id="IPR020846">
    <property type="entry name" value="MFS_dom"/>
</dbReference>
<evidence type="ECO:0000256" key="7">
    <source>
        <dbReference type="ARBA" id="ARBA00023136"/>
    </source>
</evidence>
<dbReference type="GO" id="GO:0022857">
    <property type="term" value="F:transmembrane transporter activity"/>
    <property type="evidence" value="ECO:0007669"/>
    <property type="project" value="InterPro"/>
</dbReference>
<feature type="transmembrane region" description="Helical" evidence="10">
    <location>
        <begin position="443"/>
        <end position="465"/>
    </location>
</feature>
<evidence type="ECO:0000259" key="11">
    <source>
        <dbReference type="PROSITE" id="PS50850"/>
    </source>
</evidence>
<dbReference type="PROSITE" id="PS00216">
    <property type="entry name" value="SUGAR_TRANSPORT_1"/>
    <property type="match status" value="1"/>
</dbReference>
<gene>
    <name evidence="13" type="ORF">V9T40_006758</name>
</gene>
<evidence type="ECO:0000256" key="8">
    <source>
        <dbReference type="PROSITE-ProRule" id="PRU00325"/>
    </source>
</evidence>
<sequence length="803" mass="91087">MATLITCMSTMLGIRGTHRSAKQQPKIGQKVNMECEKKRQKIFHARFMSQRCNIFYFLRNFMTKNVERMANSECNIKCNFCDAVFETTFKGKKHLTVEHSDLPSTKQLVKYLKLDLSRKCKRASSHVRNNYILGFKKIDENSYRVKSFVYRDRYIVTKDREKACKNTRCDLVCDDCRICYHEYSCTCPDSDFNEHMCKHIHLVGSYLQGEISEDSGSDDESNESSDENDESMEDSQSDDEDAECQMEIVDYVNVGVSNISNPLGLIEEQECVSIIPLDFGANNELTEYDNEESKELWLGRMMNVIRVLNFGSEGFPPATWQEMKYLHDKYFVQFQPTLDALRNGQLEGEDNKLDVSLGTIICGSLNGWPASALVKLQSGNDIFNISNAQGTYLTLCAEIGHFVVPVPGGLLADYFGRKPMFTVATTGSLIGWAILTFGSNFTYYIIARIILGFTFGIHCVLMSIYVAEISSQHIRGAFSSTFMFSFNIGVLLQFVLGRFLSLRATNAFTCALCALQLACIFFIKESPYFLVASKQDERAKRCLSWLRASNSDAVEKEFSSIKERLETRQNPLVSIRRLFSQRNYKGFVYCMGVSFLADLTGRVAILTYATKTFKETSYDDSCYVMTIWLGICNVLFTIIPMLWSDKVGRKFIIIVSSTVTVLMHLLSGFVLILVKNFNWPWLQWVLFASLTGYLCSNSACVTCIFTLRGEILSENSRGLASGFSSMALAFSIVVSTKCFQSVSDHPLLGLWCAFTLLACFSTLLILFTWIVIPETKNKNFEEIQMALYGVKVEEHVVVESTRM</sequence>
<feature type="region of interest" description="Disordered" evidence="9">
    <location>
        <begin position="210"/>
        <end position="240"/>
    </location>
</feature>
<evidence type="ECO:0000313" key="13">
    <source>
        <dbReference type="EMBL" id="KAK7602784.1"/>
    </source>
</evidence>
<keyword evidence="8" id="KW-0479">Metal-binding</keyword>
<feature type="compositionally biased region" description="Acidic residues" evidence="9">
    <location>
        <begin position="211"/>
        <end position="240"/>
    </location>
</feature>
<proteinExistence type="predicted"/>
<feature type="domain" description="Major facilitator superfamily (MFS) profile" evidence="11">
    <location>
        <begin position="351"/>
        <end position="776"/>
    </location>
</feature>
<organism evidence="13 14">
    <name type="scientific">Parthenolecanium corni</name>
    <dbReference type="NCBI Taxonomy" id="536013"/>
    <lineage>
        <taxon>Eukaryota</taxon>
        <taxon>Metazoa</taxon>
        <taxon>Ecdysozoa</taxon>
        <taxon>Arthropoda</taxon>
        <taxon>Hexapoda</taxon>
        <taxon>Insecta</taxon>
        <taxon>Pterygota</taxon>
        <taxon>Neoptera</taxon>
        <taxon>Paraneoptera</taxon>
        <taxon>Hemiptera</taxon>
        <taxon>Sternorrhyncha</taxon>
        <taxon>Coccoidea</taxon>
        <taxon>Coccidae</taxon>
        <taxon>Parthenolecanium</taxon>
    </lineage>
</organism>
<dbReference type="PANTHER" id="PTHR48021:SF1">
    <property type="entry name" value="GH07001P-RELATED"/>
    <property type="match status" value="1"/>
</dbReference>
<keyword evidence="3" id="KW-1003">Cell membrane</keyword>
<dbReference type="InterPro" id="IPR050549">
    <property type="entry name" value="MFS_Trehalose_Transporter"/>
</dbReference>
<accession>A0AAN9TPC3</accession>
<feature type="transmembrane region" description="Helical" evidence="10">
    <location>
        <begin position="419"/>
        <end position="437"/>
    </location>
</feature>
<feature type="transmembrane region" description="Helical" evidence="10">
    <location>
        <begin position="625"/>
        <end position="644"/>
    </location>
</feature>
<dbReference type="Pfam" id="PF00083">
    <property type="entry name" value="Sugar_tr"/>
    <property type="match status" value="1"/>
</dbReference>
<feature type="transmembrane region" description="Helical" evidence="10">
    <location>
        <begin position="684"/>
        <end position="707"/>
    </location>
</feature>
<keyword evidence="14" id="KW-1185">Reference proteome</keyword>
<dbReference type="AlphaFoldDB" id="A0AAN9TPC3"/>
<keyword evidence="7 10" id="KW-0472">Membrane</keyword>
<evidence type="ECO:0000259" key="12">
    <source>
        <dbReference type="PROSITE" id="PS50966"/>
    </source>
</evidence>
<dbReference type="PANTHER" id="PTHR48021">
    <property type="match status" value="1"/>
</dbReference>
<feature type="transmembrane region" description="Helical" evidence="10">
    <location>
        <begin position="719"/>
        <end position="736"/>
    </location>
</feature>
<evidence type="ECO:0000256" key="2">
    <source>
        <dbReference type="ARBA" id="ARBA00022448"/>
    </source>
</evidence>
<evidence type="ECO:0000256" key="10">
    <source>
        <dbReference type="SAM" id="Phobius"/>
    </source>
</evidence>
<evidence type="ECO:0000313" key="14">
    <source>
        <dbReference type="Proteomes" id="UP001367676"/>
    </source>
</evidence>
<evidence type="ECO:0000256" key="5">
    <source>
        <dbReference type="ARBA" id="ARBA00022692"/>
    </source>
</evidence>
<dbReference type="PROSITE" id="PS00217">
    <property type="entry name" value="SUGAR_TRANSPORT_2"/>
    <property type="match status" value="1"/>
</dbReference>
<evidence type="ECO:0000256" key="1">
    <source>
        <dbReference type="ARBA" id="ARBA00004651"/>
    </source>
</evidence>
<dbReference type="PROSITE" id="PS50966">
    <property type="entry name" value="ZF_SWIM"/>
    <property type="match status" value="1"/>
</dbReference>
<dbReference type="PROSITE" id="PS00028">
    <property type="entry name" value="ZINC_FINGER_C2H2_1"/>
    <property type="match status" value="1"/>
</dbReference>
<keyword evidence="4" id="KW-0762">Sugar transport</keyword>
<feature type="transmembrane region" description="Helical" evidence="10">
    <location>
        <begin position="651"/>
        <end position="672"/>
    </location>
</feature>
<keyword evidence="5 10" id="KW-0812">Transmembrane</keyword>
<feature type="transmembrane region" description="Helical" evidence="10">
    <location>
        <begin position="586"/>
        <end position="605"/>
    </location>
</feature>
<reference evidence="13 14" key="1">
    <citation type="submission" date="2024-03" db="EMBL/GenBank/DDBJ databases">
        <title>Adaptation during the transition from Ophiocordyceps entomopathogen to insect associate is accompanied by gene loss and intensified selection.</title>
        <authorList>
            <person name="Ward C.M."/>
            <person name="Onetto C.A."/>
            <person name="Borneman A.R."/>
        </authorList>
    </citation>
    <scope>NUCLEOTIDE SEQUENCE [LARGE SCALE GENOMIC DNA]</scope>
    <source>
        <strain evidence="13">AWRI1</strain>
        <tissue evidence="13">Single Adult Female</tissue>
    </source>
</reference>
<dbReference type="PROSITE" id="PS50850">
    <property type="entry name" value="MFS"/>
    <property type="match status" value="1"/>
</dbReference>
<keyword evidence="6 10" id="KW-1133">Transmembrane helix</keyword>
<dbReference type="SUPFAM" id="SSF103473">
    <property type="entry name" value="MFS general substrate transporter"/>
    <property type="match status" value="1"/>
</dbReference>
<keyword evidence="8" id="KW-0862">Zinc</keyword>
<dbReference type="EMBL" id="JBBCAQ010000007">
    <property type="protein sequence ID" value="KAK7602784.1"/>
    <property type="molecule type" value="Genomic_DNA"/>
</dbReference>
<dbReference type="FunFam" id="1.20.1250.20:FF:000218">
    <property type="entry name" value="facilitated trehalose transporter Tret1"/>
    <property type="match status" value="1"/>
</dbReference>
<dbReference type="Proteomes" id="UP001367676">
    <property type="component" value="Unassembled WGS sequence"/>
</dbReference>
<evidence type="ECO:0000256" key="3">
    <source>
        <dbReference type="ARBA" id="ARBA00022475"/>
    </source>
</evidence>
<keyword evidence="2" id="KW-0813">Transport</keyword>
<dbReference type="Gene3D" id="1.20.1250.20">
    <property type="entry name" value="MFS general substrate transporter like domains"/>
    <property type="match status" value="1"/>
</dbReference>
<evidence type="ECO:0008006" key="15">
    <source>
        <dbReference type="Google" id="ProtNLM"/>
    </source>
</evidence>
<comment type="subcellular location">
    <subcellularLocation>
        <location evidence="1">Cell membrane</location>
        <topology evidence="1">Multi-pass membrane protein</topology>
    </subcellularLocation>
</comment>
<dbReference type="GO" id="GO:0008270">
    <property type="term" value="F:zinc ion binding"/>
    <property type="evidence" value="ECO:0007669"/>
    <property type="project" value="UniProtKB-KW"/>
</dbReference>
<feature type="transmembrane region" description="Helical" evidence="10">
    <location>
        <begin position="748"/>
        <end position="772"/>
    </location>
</feature>
<dbReference type="InterPro" id="IPR036259">
    <property type="entry name" value="MFS_trans_sf"/>
</dbReference>
<evidence type="ECO:0000256" key="4">
    <source>
        <dbReference type="ARBA" id="ARBA00022597"/>
    </source>
</evidence>
<keyword evidence="8" id="KW-0863">Zinc-finger</keyword>
<evidence type="ECO:0000256" key="6">
    <source>
        <dbReference type="ARBA" id="ARBA00022989"/>
    </source>
</evidence>
<evidence type="ECO:0000256" key="9">
    <source>
        <dbReference type="SAM" id="MobiDB-lite"/>
    </source>
</evidence>
<name>A0AAN9TPC3_9HEMI</name>